<proteinExistence type="predicted"/>
<protein>
    <submittedName>
        <fullName evidence="1">Putative secreted protein (Por secretion system target)</fullName>
    </submittedName>
</protein>
<dbReference type="RefSeq" id="WP_146141521.1">
    <property type="nucleotide sequence ID" value="NZ_PVTE01000029.1"/>
</dbReference>
<reference evidence="1 2" key="1">
    <citation type="submission" date="2018-03" db="EMBL/GenBank/DDBJ databases">
        <title>Genomic Encyclopedia of Archaeal and Bacterial Type Strains, Phase II (KMG-II): from individual species to whole genera.</title>
        <authorList>
            <person name="Goeker M."/>
        </authorList>
    </citation>
    <scope>NUCLEOTIDE SEQUENCE [LARGE SCALE GENOMIC DNA]</scope>
    <source>
        <strain evidence="1 2">DSM 28354</strain>
    </source>
</reference>
<dbReference type="AlphaFoldDB" id="A0A2T0S548"/>
<organism evidence="1 2">
    <name type="scientific">Spirosoma oryzae</name>
    <dbReference type="NCBI Taxonomy" id="1469603"/>
    <lineage>
        <taxon>Bacteria</taxon>
        <taxon>Pseudomonadati</taxon>
        <taxon>Bacteroidota</taxon>
        <taxon>Cytophagia</taxon>
        <taxon>Cytophagales</taxon>
        <taxon>Cytophagaceae</taxon>
        <taxon>Spirosoma</taxon>
    </lineage>
</organism>
<dbReference type="Proteomes" id="UP000238375">
    <property type="component" value="Unassembled WGS sequence"/>
</dbReference>
<evidence type="ECO:0000313" key="1">
    <source>
        <dbReference type="EMBL" id="PRY28522.1"/>
    </source>
</evidence>
<comment type="caution">
    <text evidence="1">The sequence shown here is derived from an EMBL/GenBank/DDBJ whole genome shotgun (WGS) entry which is preliminary data.</text>
</comment>
<feature type="non-terminal residue" evidence="1">
    <location>
        <position position="1"/>
    </location>
</feature>
<accession>A0A2T0S548</accession>
<evidence type="ECO:0000313" key="2">
    <source>
        <dbReference type="Proteomes" id="UP000238375"/>
    </source>
</evidence>
<name>A0A2T0S548_9BACT</name>
<keyword evidence="2" id="KW-1185">Reference proteome</keyword>
<dbReference type="OrthoDB" id="9791748at2"/>
<dbReference type="NCBIfam" id="TIGR04183">
    <property type="entry name" value="Por_Secre_tail"/>
    <property type="match status" value="1"/>
</dbReference>
<sequence>FSITSVSLTGCEQVTASERRVTLLPNYAGLTGEVIRFRVANEIDATTSAGPYTLRLYTDNPVISLRAIQGSGAEVSYSYNWLAACTSNGRVRAQEQTEPLTVTVLGNPVIGETVDVEIRGVEGQAVRVLAVDGRGHTVSDSRIEQATGVEKTSVRLGRAPGIYLLQISTASQQQTVKLIRE</sequence>
<dbReference type="EMBL" id="PVTE01000029">
    <property type="protein sequence ID" value="PRY28522.1"/>
    <property type="molecule type" value="Genomic_DNA"/>
</dbReference>
<dbReference type="InterPro" id="IPR026444">
    <property type="entry name" value="Secre_tail"/>
</dbReference>
<gene>
    <name evidence="1" type="ORF">CLV58_1291</name>
</gene>